<gene>
    <name evidence="1" type="ORF">EHSB41UT_04195</name>
</gene>
<keyword evidence="2" id="KW-1185">Reference proteome</keyword>
<dbReference type="InterPro" id="IPR009784">
    <property type="entry name" value="DUF1349"/>
</dbReference>
<protein>
    <recommendedName>
        <fullName evidence="3">Regulation of enolase protein 1</fullName>
    </recommendedName>
</protein>
<dbReference type="InterPro" id="IPR013320">
    <property type="entry name" value="ConA-like_dom_sf"/>
</dbReference>
<reference evidence="1 2" key="1">
    <citation type="submission" date="2017-03" db="EMBL/GenBank/DDBJ databases">
        <authorList>
            <person name="Afonso C.L."/>
            <person name="Miller P.J."/>
            <person name="Scott M.A."/>
            <person name="Spackman E."/>
            <person name="Goraichik I."/>
            <person name="Dimitrov K.M."/>
            <person name="Suarez D.L."/>
            <person name="Swayne D.E."/>
        </authorList>
    </citation>
    <scope>NUCLEOTIDE SEQUENCE [LARGE SCALE GENOMIC DNA]</scope>
    <source>
        <strain evidence="1">SB41UT1</strain>
    </source>
</reference>
<dbReference type="PIRSF" id="PIRSF022704">
    <property type="entry name" value="UCP022704"/>
    <property type="match status" value="1"/>
</dbReference>
<dbReference type="PANTHER" id="PTHR35332:SF2">
    <property type="entry name" value="REGULATION OF ENOLASE PROTEIN 1"/>
    <property type="match status" value="1"/>
</dbReference>
<proteinExistence type="predicted"/>
<dbReference type="AlphaFoldDB" id="A0A1X7AQM6"/>
<dbReference type="RefSeq" id="WP_415837414.1">
    <property type="nucleotide sequence ID" value="NZ_CBCSCN010000005.1"/>
</dbReference>
<evidence type="ECO:0008006" key="3">
    <source>
        <dbReference type="Google" id="ProtNLM"/>
    </source>
</evidence>
<evidence type="ECO:0000313" key="2">
    <source>
        <dbReference type="Proteomes" id="UP000196573"/>
    </source>
</evidence>
<evidence type="ECO:0000313" key="1">
    <source>
        <dbReference type="EMBL" id="SMA50398.1"/>
    </source>
</evidence>
<dbReference type="Proteomes" id="UP000196573">
    <property type="component" value="Unassembled WGS sequence"/>
</dbReference>
<dbReference type="EMBL" id="FWPT01000012">
    <property type="protein sequence ID" value="SMA50398.1"/>
    <property type="molecule type" value="Genomic_DNA"/>
</dbReference>
<dbReference type="Gene3D" id="2.60.120.200">
    <property type="match status" value="1"/>
</dbReference>
<dbReference type="PANTHER" id="PTHR35332">
    <property type="entry name" value="REGULATION OF ENOLASE PROTEIN 1"/>
    <property type="match status" value="1"/>
</dbReference>
<dbReference type="SUPFAM" id="SSF49899">
    <property type="entry name" value="Concanavalin A-like lectins/glucanases"/>
    <property type="match status" value="1"/>
</dbReference>
<sequence length="213" mass="24492">MKNMIDFQKASWIYQPQESVVTDNQVVIKTEPGTDFWQRSYYGFRNDNAPALLLESDDNFTFTAVVEFDYQSQFDQCGLIIYLDNDNWFKASIEYENPDYSRLGSVVTNRGYSDWATADIELPEKIWYRLSRRGPDFLIEYSLDGDVFRQMRIFHLHLLGETSQAMGKANPPLPATGAVRFGVYACSPLESSFTATFSQMTLEHCIWKAHAVA</sequence>
<dbReference type="InterPro" id="IPR015987">
    <property type="entry name" value="UCP022704"/>
</dbReference>
<accession>A0A1X7AQM6</accession>
<dbReference type="Pfam" id="PF07081">
    <property type="entry name" value="DUF1349"/>
    <property type="match status" value="1"/>
</dbReference>
<name>A0A1X7AQM6_9GAMM</name>
<organism evidence="1 2">
    <name type="scientific">Parendozoicomonas haliclonae</name>
    <dbReference type="NCBI Taxonomy" id="1960125"/>
    <lineage>
        <taxon>Bacteria</taxon>
        <taxon>Pseudomonadati</taxon>
        <taxon>Pseudomonadota</taxon>
        <taxon>Gammaproteobacteria</taxon>
        <taxon>Oceanospirillales</taxon>
        <taxon>Endozoicomonadaceae</taxon>
        <taxon>Parendozoicomonas</taxon>
    </lineage>
</organism>